<feature type="transmembrane region" description="Helical" evidence="2">
    <location>
        <begin position="42"/>
        <end position="60"/>
    </location>
</feature>
<feature type="transmembrane region" description="Helical" evidence="2">
    <location>
        <begin position="270"/>
        <end position="289"/>
    </location>
</feature>
<keyword evidence="2" id="KW-1133">Transmembrane helix</keyword>
<evidence type="ECO:0000256" key="1">
    <source>
        <dbReference type="ARBA" id="ARBA00009617"/>
    </source>
</evidence>
<dbReference type="GO" id="GO:0008643">
    <property type="term" value="P:carbohydrate transport"/>
    <property type="evidence" value="ECO:0007669"/>
    <property type="project" value="InterPro"/>
</dbReference>
<feature type="transmembrane region" description="Helical" evidence="2">
    <location>
        <begin position="322"/>
        <end position="343"/>
    </location>
</feature>
<feature type="transmembrane region" description="Helical" evidence="2">
    <location>
        <begin position="153"/>
        <end position="171"/>
    </location>
</feature>
<dbReference type="EMBL" id="CP013344">
    <property type="protein sequence ID" value="AMU91466.1"/>
    <property type="molecule type" value="Genomic_DNA"/>
</dbReference>
<reference evidence="3 4" key="2">
    <citation type="journal article" date="2016" name="Genome Announc.">
        <title>Complete Genome Sequence of Sphingopyxis macrogoltabida Strain 203N (NBRC 111659), a Polyethylene Glycol Degrader.</title>
        <authorList>
            <person name="Ohtsubo Y."/>
            <person name="Nonoyama S."/>
            <person name="Nagata Y."/>
            <person name="Numata M."/>
            <person name="Tsuchikane K."/>
            <person name="Hosoyama A."/>
            <person name="Yamazoe A."/>
            <person name="Tsuda M."/>
            <person name="Fujita N."/>
            <person name="Kawai F."/>
        </authorList>
    </citation>
    <scope>NUCLEOTIDE SEQUENCE [LARGE SCALE GENOMIC DNA]</scope>
    <source>
        <strain evidence="3 4">203N</strain>
    </source>
</reference>
<proteinExistence type="inferred from homology"/>
<sequence>MTQHRLSTAKKIGFTLGDYASNIYWQSVSIFLLFFYTDAVGIPAATAGLIYMIASIVDALQDPIMGSIADRTRSRWGRYRPYILFGCVPLGLSFVLLYWRPPFFEGTALVLWMLFTHIVFRTAYTVVTIPYTSLNARLTDNSDERSTIAGWRMIFGVLAAMTIIYLTFPLVTRFGGSSATTGFTWAAAVFAIVATAIYPLVVRITREPPEAVGDEPRLSLAGYWRALAPNRAFWVLIAATVAAFVCSVALGKSVLYYFKYVLNDEPASRTALVGMSAIGLVSIPMWVWITKYIGKRNAWFAGTAIGIVLLTVFAVSDFGTPLVMTVWLLLWSLGTLGLSMTFWSMLPDTVEYGEWKTGERTESFIFGLFQFFLKVALGVGAGLFGWLLERVGYVANAQQSAETIAGIKDIMIWLPGAGFIVAGIAMIFYPIRKGTHEAIVEELAARRASAPPPGV</sequence>
<name>A0AAC9FGE7_SPHMC</name>
<dbReference type="GO" id="GO:0005886">
    <property type="term" value="C:plasma membrane"/>
    <property type="evidence" value="ECO:0007669"/>
    <property type="project" value="TreeGrafter"/>
</dbReference>
<evidence type="ECO:0000313" key="3">
    <source>
        <dbReference type="EMBL" id="AMU91466.1"/>
    </source>
</evidence>
<dbReference type="GO" id="GO:0006814">
    <property type="term" value="P:sodium ion transport"/>
    <property type="evidence" value="ECO:0007669"/>
    <property type="project" value="InterPro"/>
</dbReference>
<keyword evidence="2" id="KW-0812">Transmembrane</keyword>
<feature type="transmembrane region" description="Helical" evidence="2">
    <location>
        <begin position="233"/>
        <end position="258"/>
    </location>
</feature>
<gene>
    <name evidence="3" type="ORF">ATM17_20840</name>
</gene>
<feature type="transmembrane region" description="Helical" evidence="2">
    <location>
        <begin position="298"/>
        <end position="316"/>
    </location>
</feature>
<dbReference type="NCBIfam" id="TIGR00792">
    <property type="entry name" value="gph"/>
    <property type="match status" value="1"/>
</dbReference>
<dbReference type="CDD" id="cd17332">
    <property type="entry name" value="MFS_MelB_like"/>
    <property type="match status" value="1"/>
</dbReference>
<accession>A0AAC9FGE7</accession>
<dbReference type="InterPro" id="IPR039672">
    <property type="entry name" value="MFS_2"/>
</dbReference>
<dbReference type="PANTHER" id="PTHR11328">
    <property type="entry name" value="MAJOR FACILITATOR SUPERFAMILY DOMAIN-CONTAINING PROTEIN"/>
    <property type="match status" value="1"/>
</dbReference>
<dbReference type="RefSeq" id="WP_054731516.1">
    <property type="nucleotide sequence ID" value="NZ_CP009429.1"/>
</dbReference>
<feature type="transmembrane region" description="Helical" evidence="2">
    <location>
        <begin position="111"/>
        <end position="132"/>
    </location>
</feature>
<feature type="transmembrane region" description="Helical" evidence="2">
    <location>
        <begin position="81"/>
        <end position="99"/>
    </location>
</feature>
<dbReference type="PANTHER" id="PTHR11328:SF24">
    <property type="entry name" value="MAJOR FACILITATOR SUPERFAMILY (MFS) PROFILE DOMAIN-CONTAINING PROTEIN"/>
    <property type="match status" value="1"/>
</dbReference>
<protein>
    <recommendedName>
        <fullName evidence="5">MFS transporter</fullName>
    </recommendedName>
</protein>
<dbReference type="GO" id="GO:0015293">
    <property type="term" value="F:symporter activity"/>
    <property type="evidence" value="ECO:0007669"/>
    <property type="project" value="InterPro"/>
</dbReference>
<reference evidence="4" key="1">
    <citation type="submission" date="2015-11" db="EMBL/GenBank/DDBJ databases">
        <title>Complete genome sequence of a polyethylene-glycol degrader Sphingopyxis macrogoltabida 203N (NBRC 111659).</title>
        <authorList>
            <person name="Yoshiyuki O."/>
            <person name="Shouta N."/>
            <person name="Nagata Y."/>
            <person name="Numata M."/>
            <person name="Tsuchikane K."/>
            <person name="Hosoyama A."/>
            <person name="Yamazoe A."/>
            <person name="Tsuda M."/>
            <person name="Fujita N."/>
            <person name="Kawai F."/>
        </authorList>
    </citation>
    <scope>NUCLEOTIDE SEQUENCE [LARGE SCALE GENOMIC DNA]</scope>
    <source>
        <strain evidence="4">203N</strain>
    </source>
</reference>
<dbReference type="Pfam" id="PF13347">
    <property type="entry name" value="MFS_2"/>
    <property type="match status" value="1"/>
</dbReference>
<evidence type="ECO:0000256" key="2">
    <source>
        <dbReference type="SAM" id="Phobius"/>
    </source>
</evidence>
<comment type="similarity">
    <text evidence="1">Belongs to the sodium:galactoside symporter (TC 2.A.2) family.</text>
</comment>
<feature type="transmembrane region" description="Helical" evidence="2">
    <location>
        <begin position="183"/>
        <end position="201"/>
    </location>
</feature>
<evidence type="ECO:0008006" key="5">
    <source>
        <dbReference type="Google" id="ProtNLM"/>
    </source>
</evidence>
<feature type="transmembrane region" description="Helical" evidence="2">
    <location>
        <begin position="364"/>
        <end position="388"/>
    </location>
</feature>
<dbReference type="InterPro" id="IPR001927">
    <property type="entry name" value="Na/Gal_symport"/>
</dbReference>
<feature type="transmembrane region" description="Helical" evidence="2">
    <location>
        <begin position="12"/>
        <end position="36"/>
    </location>
</feature>
<keyword evidence="4" id="KW-1185">Reference proteome</keyword>
<evidence type="ECO:0000313" key="4">
    <source>
        <dbReference type="Proteomes" id="UP000076088"/>
    </source>
</evidence>
<feature type="transmembrane region" description="Helical" evidence="2">
    <location>
        <begin position="410"/>
        <end position="429"/>
    </location>
</feature>
<dbReference type="Gene3D" id="1.20.1250.20">
    <property type="entry name" value="MFS general substrate transporter like domains"/>
    <property type="match status" value="2"/>
</dbReference>
<keyword evidence="2" id="KW-0472">Membrane</keyword>
<dbReference type="KEGG" id="smaz:LH19_20295"/>
<dbReference type="Proteomes" id="UP000076088">
    <property type="component" value="Chromosome"/>
</dbReference>
<dbReference type="AlphaFoldDB" id="A0AAC9FGE7"/>
<organism evidence="3 4">
    <name type="scientific">Sphingopyxis macrogoltabida</name>
    <name type="common">Sphingomonas macrogoltabidus</name>
    <dbReference type="NCBI Taxonomy" id="33050"/>
    <lineage>
        <taxon>Bacteria</taxon>
        <taxon>Pseudomonadati</taxon>
        <taxon>Pseudomonadota</taxon>
        <taxon>Alphaproteobacteria</taxon>
        <taxon>Sphingomonadales</taxon>
        <taxon>Sphingomonadaceae</taxon>
        <taxon>Sphingopyxis</taxon>
    </lineage>
</organism>
<dbReference type="SUPFAM" id="SSF103473">
    <property type="entry name" value="MFS general substrate transporter"/>
    <property type="match status" value="1"/>
</dbReference>
<dbReference type="InterPro" id="IPR036259">
    <property type="entry name" value="MFS_trans_sf"/>
</dbReference>